<evidence type="ECO:0000313" key="9">
    <source>
        <dbReference type="EMBL" id="OAE25737.1"/>
    </source>
</evidence>
<dbReference type="AlphaFoldDB" id="A0A176VY94"/>
<feature type="compositionally biased region" description="Polar residues" evidence="6">
    <location>
        <begin position="520"/>
        <end position="532"/>
    </location>
</feature>
<evidence type="ECO:0000256" key="4">
    <source>
        <dbReference type="ARBA" id="ARBA00022490"/>
    </source>
</evidence>
<reference evidence="9" key="1">
    <citation type="submission" date="2016-03" db="EMBL/GenBank/DDBJ databases">
        <title>Mechanisms controlling the formation of the plant cell surface in tip-growing cells are functionally conserved among land plants.</title>
        <authorList>
            <person name="Honkanen S."/>
            <person name="Jones V.A."/>
            <person name="Morieri G."/>
            <person name="Champion C."/>
            <person name="Hetherington A.J."/>
            <person name="Kelly S."/>
            <person name="Saint-Marcoux D."/>
            <person name="Proust H."/>
            <person name="Prescott H."/>
            <person name="Dolan L."/>
        </authorList>
    </citation>
    <scope>NUCLEOTIDE SEQUENCE [LARGE SCALE GENOMIC DNA]</scope>
    <source>
        <tissue evidence="9">Whole gametophyte</tissue>
    </source>
</reference>
<feature type="domain" description="Ints3-like C-terminal" evidence="8">
    <location>
        <begin position="874"/>
        <end position="1124"/>
    </location>
</feature>
<dbReference type="PANTHER" id="PTHR13587:SF7">
    <property type="entry name" value="INTEGRATOR COMPLEX SUBUNIT 3"/>
    <property type="match status" value="1"/>
</dbReference>
<dbReference type="InterPro" id="IPR045334">
    <property type="entry name" value="INTS3"/>
</dbReference>
<evidence type="ECO:0008006" key="11">
    <source>
        <dbReference type="Google" id="ProtNLM"/>
    </source>
</evidence>
<evidence type="ECO:0000256" key="1">
    <source>
        <dbReference type="ARBA" id="ARBA00004123"/>
    </source>
</evidence>
<dbReference type="PANTHER" id="PTHR13587">
    <property type="entry name" value="INTEGRATOR COMPLEX SUBUNIT 3"/>
    <property type="match status" value="1"/>
</dbReference>
<evidence type="ECO:0000256" key="3">
    <source>
        <dbReference type="ARBA" id="ARBA00006130"/>
    </source>
</evidence>
<dbReference type="Proteomes" id="UP000077202">
    <property type="component" value="Unassembled WGS sequence"/>
</dbReference>
<evidence type="ECO:0000256" key="5">
    <source>
        <dbReference type="ARBA" id="ARBA00023242"/>
    </source>
</evidence>
<evidence type="ECO:0000256" key="2">
    <source>
        <dbReference type="ARBA" id="ARBA00004496"/>
    </source>
</evidence>
<dbReference type="Pfam" id="PF10189">
    <property type="entry name" value="Ints3_N"/>
    <property type="match status" value="1"/>
</dbReference>
<proteinExistence type="inferred from homology"/>
<evidence type="ECO:0000259" key="8">
    <source>
        <dbReference type="Pfam" id="PF24566"/>
    </source>
</evidence>
<sequence>MTGSVMASSLRLMLRGVNEAPDELEELLVRSYLSVQGQLTPPYHLSTVSPAQHAQLTQALLFGILQNPSAAPSHVTHLTAFTTDGYASFVSILLRMVNDSYGKLLEQSRTQMLWLLKKLITLSASDVDNLCLSLLRQVAGGDVSAGNVWLAAELLQIMKGNWSWFSGIPALFTTALYTYLRLLPDHTVAKGPNISDLKVNETAFCIQILRERFQDCLVIGRDLVRLLQDVALFPEFEPIWRDLLNNPGAAFKAPAFADIAQLYVVRTPTRYLASRVTPEMENQLRFMLTHVKMGSQRRYQTWFAQRFLSTPESETLVPDLIRFICCVHHPTNQILQSDIVPRWAIVGWLLKCCKSNHVESNAKLALFYDWLFFMSKTDNIMNIEPAILLMVYSIPKYVDMTHALLEFLFLLIEHYDPVRKDLIQKGVTSSIDILVNKRVVPSLDGLSASPFVASWLKDKLNFYFAPYCKTDPTDGYKMTRGDHFHQESSYDSVQQQMIGPSSKGSPGSPSRDLYGGGGSSDQTLTGQNQSLDITEDTKPGETDTTNRKRRRLGVSESLHLEVQLNFERLTEALKRSQEAAISALEKLFSLFLSAPDQIFGDRVLKDSSLTRSASSGDLSSAGAGNAGGDPASTTIAKFASQITEVLKKGGYELFGPLPKLPSDRPDGDETSSLTSSLLRFYVANCRSQPLLRQLLYCWHKEGLAVGARLLCYVSRLAEEIEPTATRSRLAKSPGGGQDFDILVSSKTEDDTYDAGMNGDGDEEGEFTESSGESVREPRKNGLTGSTTKIHGNSNSAARKGSRSRDLQMGGDIDGRLRVGVSDAFKTYEEFLKLTSKGTSTTVQTENNGAGPQHQGLQNCTVEGSVKVESGDVEADNMDVELLSDLELCLLWNTKRFLRVLPSVFRYLPNLAVGKDSILQLLVSTIDPQDLCSFEFKLVLGEFAILGDHQEVLLRCIKNSLKWEFIEQQFFWRLLVAELQGASPAVILQVLKICSSTLNPQSNSEAMSGLLLLLRYHLPTSQLVNAVLFLPPAFGKFAAVVISSWMSSHHSQLLACLQTLNNSSVKERPKKGGEEGEDVSNGVRRFSSSAVVVLLNAMDDADYIRNNADEKSARQTRAAEIRRALLKLAGAHGFAGMNTIQGTTDSAIENHQDRCVNNVNPTLAGSCS</sequence>
<feature type="region of interest" description="Disordered" evidence="6">
    <location>
        <begin position="488"/>
        <end position="552"/>
    </location>
</feature>
<keyword evidence="10" id="KW-1185">Reference proteome</keyword>
<comment type="subcellular location">
    <subcellularLocation>
        <location evidence="2">Cytoplasm</location>
    </subcellularLocation>
    <subcellularLocation>
        <location evidence="1">Nucleus</location>
    </subcellularLocation>
</comment>
<keyword evidence="4" id="KW-0963">Cytoplasm</keyword>
<accession>A0A176VY94</accession>
<comment type="similarity">
    <text evidence="3">Belongs to the Integrator subunit 3 family.</text>
</comment>
<dbReference type="EMBL" id="LVLJ01002295">
    <property type="protein sequence ID" value="OAE25737.1"/>
    <property type="molecule type" value="Genomic_DNA"/>
</dbReference>
<evidence type="ECO:0000256" key="6">
    <source>
        <dbReference type="SAM" id="MobiDB-lite"/>
    </source>
</evidence>
<dbReference type="Pfam" id="PF24566">
    <property type="entry name" value="HEAT_Ints3_C"/>
    <property type="match status" value="1"/>
</dbReference>
<gene>
    <name evidence="9" type="ORF">AXG93_4368s1970</name>
</gene>
<comment type="caution">
    <text evidence="9">The sequence shown here is derived from an EMBL/GenBank/DDBJ whole genome shotgun (WGS) entry which is preliminary data.</text>
</comment>
<feature type="compositionally biased region" description="Polar residues" evidence="6">
    <location>
        <begin position="489"/>
        <end position="498"/>
    </location>
</feature>
<feature type="compositionally biased region" description="Low complexity" evidence="6">
    <location>
        <begin position="499"/>
        <end position="510"/>
    </location>
</feature>
<dbReference type="InterPro" id="IPR056518">
    <property type="entry name" value="HEAT_Ints3_C"/>
</dbReference>
<dbReference type="GO" id="GO:0005737">
    <property type="term" value="C:cytoplasm"/>
    <property type="evidence" value="ECO:0007669"/>
    <property type="project" value="UniProtKB-SubCell"/>
</dbReference>
<feature type="compositionally biased region" description="Basic and acidic residues" evidence="6">
    <location>
        <begin position="535"/>
        <end position="546"/>
    </location>
</feature>
<organism evidence="9 10">
    <name type="scientific">Marchantia polymorpha subsp. ruderalis</name>
    <dbReference type="NCBI Taxonomy" id="1480154"/>
    <lineage>
        <taxon>Eukaryota</taxon>
        <taxon>Viridiplantae</taxon>
        <taxon>Streptophyta</taxon>
        <taxon>Embryophyta</taxon>
        <taxon>Marchantiophyta</taxon>
        <taxon>Marchantiopsida</taxon>
        <taxon>Marchantiidae</taxon>
        <taxon>Marchantiales</taxon>
        <taxon>Marchantiaceae</taxon>
        <taxon>Marchantia</taxon>
    </lineage>
</organism>
<protein>
    <recommendedName>
        <fullName evidence="11">SOSS complex subunit A homolog</fullName>
    </recommendedName>
</protein>
<evidence type="ECO:0000313" key="10">
    <source>
        <dbReference type="Proteomes" id="UP000077202"/>
    </source>
</evidence>
<dbReference type="GO" id="GO:0005634">
    <property type="term" value="C:nucleus"/>
    <property type="evidence" value="ECO:0007669"/>
    <property type="project" value="UniProtKB-SubCell"/>
</dbReference>
<evidence type="ECO:0000259" key="7">
    <source>
        <dbReference type="Pfam" id="PF10189"/>
    </source>
</evidence>
<keyword evidence="5" id="KW-0539">Nucleus</keyword>
<feature type="compositionally biased region" description="Polar residues" evidence="6">
    <location>
        <begin position="782"/>
        <end position="796"/>
    </location>
</feature>
<feature type="region of interest" description="Disordered" evidence="6">
    <location>
        <begin position="749"/>
        <end position="812"/>
    </location>
</feature>
<dbReference type="InterPro" id="IPR019333">
    <property type="entry name" value="INTS3_N"/>
</dbReference>
<name>A0A176VY94_MARPO</name>
<feature type="domain" description="Integrator complex subunit 3 N-terminal" evidence="7">
    <location>
        <begin position="52"/>
        <end position="460"/>
    </location>
</feature>